<dbReference type="InterPro" id="IPR050134">
    <property type="entry name" value="NAD-dep_sirtuin_deacylases"/>
</dbReference>
<dbReference type="PANTHER" id="PTHR11085:SF1">
    <property type="entry name" value="NAD-DEPENDENT PROTEIN DEACETYLASE SIRTUIN-7"/>
    <property type="match status" value="1"/>
</dbReference>
<evidence type="ECO:0000256" key="2">
    <source>
        <dbReference type="ARBA" id="ARBA00012928"/>
    </source>
</evidence>
<dbReference type="PROSITE" id="PS50305">
    <property type="entry name" value="SIRTUIN"/>
    <property type="match status" value="1"/>
</dbReference>
<evidence type="ECO:0000256" key="5">
    <source>
        <dbReference type="ARBA" id="ARBA00022723"/>
    </source>
</evidence>
<dbReference type="FunFam" id="2.20.28.200:FF:000002">
    <property type="entry name" value="NAD-dependent deacetylase sirtuin-7"/>
    <property type="match status" value="1"/>
</dbReference>
<feature type="domain" description="Deacetylase sirtuin-type" evidence="21">
    <location>
        <begin position="86"/>
        <end position="333"/>
    </location>
</feature>
<keyword evidence="23" id="KW-1185">Reference proteome</keyword>
<evidence type="ECO:0000256" key="7">
    <source>
        <dbReference type="ARBA" id="ARBA00023027"/>
    </source>
</evidence>
<feature type="binding site" evidence="19">
    <location>
        <position position="232"/>
    </location>
    <ligand>
        <name>Zn(2+)</name>
        <dbReference type="ChEBI" id="CHEBI:29105"/>
    </ligand>
</feature>
<dbReference type="InParanoid" id="A0A3Q3LRM7"/>
<proteinExistence type="inferred from homology"/>
<dbReference type="AlphaFoldDB" id="A0A3Q3LRM7"/>
<dbReference type="GO" id="GO:0097372">
    <property type="term" value="F:histone H3K18 deacetylase activity, NAD-dependent"/>
    <property type="evidence" value="ECO:0007669"/>
    <property type="project" value="TreeGrafter"/>
</dbReference>
<name>A0A3Q3LRM7_9TELE</name>
<evidence type="ECO:0000256" key="15">
    <source>
        <dbReference type="ARBA" id="ARBA00052763"/>
    </source>
</evidence>
<dbReference type="GO" id="GO:0070403">
    <property type="term" value="F:NAD+ binding"/>
    <property type="evidence" value="ECO:0007669"/>
    <property type="project" value="InterPro"/>
</dbReference>
<dbReference type="RefSeq" id="XP_026160195.1">
    <property type="nucleotide sequence ID" value="XM_026304410.1"/>
</dbReference>
<dbReference type="Pfam" id="PF02146">
    <property type="entry name" value="SIR2"/>
    <property type="match status" value="1"/>
</dbReference>
<comment type="catalytic activity">
    <reaction evidence="14">
        <text>N(6)-propanoyl-L-lysyl-[protein] + NAD(+) + H2O = 3''-O-propanoyl-ADP-D-ribose + nicotinamide + L-lysyl-[protein]</text>
        <dbReference type="Rhea" id="RHEA:23500"/>
        <dbReference type="Rhea" id="RHEA-COMP:9752"/>
        <dbReference type="Rhea" id="RHEA-COMP:13758"/>
        <dbReference type="ChEBI" id="CHEBI:15377"/>
        <dbReference type="ChEBI" id="CHEBI:17154"/>
        <dbReference type="ChEBI" id="CHEBI:29969"/>
        <dbReference type="ChEBI" id="CHEBI:57540"/>
        <dbReference type="ChEBI" id="CHEBI:138019"/>
        <dbReference type="ChEBI" id="CHEBI:145015"/>
    </reaction>
    <physiologicalReaction direction="left-to-right" evidence="14">
        <dbReference type="Rhea" id="RHEA:23501"/>
    </physiologicalReaction>
</comment>
<dbReference type="FunCoup" id="A0A3Q3LRM7">
    <property type="interactions" value="251"/>
</dbReference>
<feature type="region of interest" description="Disordered" evidence="20">
    <location>
        <begin position="368"/>
        <end position="406"/>
    </location>
</feature>
<organism evidence="22 23">
    <name type="scientific">Mastacembelus armatus</name>
    <name type="common">zig-zag eel</name>
    <dbReference type="NCBI Taxonomy" id="205130"/>
    <lineage>
        <taxon>Eukaryota</taxon>
        <taxon>Metazoa</taxon>
        <taxon>Chordata</taxon>
        <taxon>Craniata</taxon>
        <taxon>Vertebrata</taxon>
        <taxon>Euteleostomi</taxon>
        <taxon>Actinopterygii</taxon>
        <taxon>Neopterygii</taxon>
        <taxon>Teleostei</taxon>
        <taxon>Neoteleostei</taxon>
        <taxon>Acanthomorphata</taxon>
        <taxon>Anabantaria</taxon>
        <taxon>Synbranchiformes</taxon>
        <taxon>Mastacembelidae</taxon>
        <taxon>Mastacembelus</taxon>
    </lineage>
</organism>
<dbReference type="FunFam" id="3.40.50.1220:FF:000038">
    <property type="entry name" value="NAD-dependent protein deacetylase sirtuin-6 isoform X2"/>
    <property type="match status" value="1"/>
</dbReference>
<comment type="catalytic activity">
    <reaction evidence="11">
        <text>N(6)-acetyl-L-lysyl-[protein] + NAD(+) + H2O = 2''-O-acetyl-ADP-D-ribose + nicotinamide + L-lysyl-[protein]</text>
        <dbReference type="Rhea" id="RHEA:43636"/>
        <dbReference type="Rhea" id="RHEA-COMP:9752"/>
        <dbReference type="Rhea" id="RHEA-COMP:10731"/>
        <dbReference type="ChEBI" id="CHEBI:15377"/>
        <dbReference type="ChEBI" id="CHEBI:17154"/>
        <dbReference type="ChEBI" id="CHEBI:29969"/>
        <dbReference type="ChEBI" id="CHEBI:57540"/>
        <dbReference type="ChEBI" id="CHEBI:61930"/>
        <dbReference type="ChEBI" id="CHEBI:83767"/>
        <dbReference type="EC" id="2.3.1.286"/>
    </reaction>
    <physiologicalReaction direction="left-to-right" evidence="11">
        <dbReference type="Rhea" id="RHEA:43637"/>
    </physiologicalReaction>
</comment>
<dbReference type="STRING" id="205130.ENSMAMP00000016918"/>
<evidence type="ECO:0000256" key="12">
    <source>
        <dbReference type="ARBA" id="ARBA00050237"/>
    </source>
</evidence>
<reference evidence="22" key="2">
    <citation type="submission" date="2025-09" db="UniProtKB">
        <authorList>
            <consortium name="Ensembl"/>
        </authorList>
    </citation>
    <scope>IDENTIFICATION</scope>
</reference>
<evidence type="ECO:0000256" key="3">
    <source>
        <dbReference type="ARBA" id="ARBA00022553"/>
    </source>
</evidence>
<evidence type="ECO:0000256" key="8">
    <source>
        <dbReference type="ARBA" id="ARBA00038170"/>
    </source>
</evidence>
<dbReference type="Gene3D" id="3.40.50.1220">
    <property type="entry name" value="TPP-binding domain"/>
    <property type="match status" value="1"/>
</dbReference>
<feature type="binding site" evidence="19">
    <location>
        <position position="229"/>
    </location>
    <ligand>
        <name>Zn(2+)</name>
        <dbReference type="ChEBI" id="CHEBI:29105"/>
    </ligand>
</feature>
<comment type="catalytic activity">
    <reaction evidence="15">
        <text>N(6)-glutaryl-L-lysyl-[protein] + NAD(+) + H2O = 2''-O-glutaryl-ADP-D-ribose + nicotinamide + L-lysyl-[protein]</text>
        <dbReference type="Rhea" id="RHEA:47664"/>
        <dbReference type="Rhea" id="RHEA-COMP:9752"/>
        <dbReference type="Rhea" id="RHEA-COMP:11875"/>
        <dbReference type="ChEBI" id="CHEBI:15377"/>
        <dbReference type="ChEBI" id="CHEBI:17154"/>
        <dbReference type="ChEBI" id="CHEBI:29969"/>
        <dbReference type="ChEBI" id="CHEBI:57540"/>
        <dbReference type="ChEBI" id="CHEBI:87828"/>
        <dbReference type="ChEBI" id="CHEBI:87829"/>
    </reaction>
    <physiologicalReaction direction="left-to-right" evidence="15">
        <dbReference type="Rhea" id="RHEA:47665"/>
    </physiologicalReaction>
</comment>
<evidence type="ECO:0000256" key="16">
    <source>
        <dbReference type="ARBA" id="ARBA00062653"/>
    </source>
</evidence>
<evidence type="ECO:0000256" key="6">
    <source>
        <dbReference type="ARBA" id="ARBA00022833"/>
    </source>
</evidence>
<dbReference type="Proteomes" id="UP000261640">
    <property type="component" value="Unplaced"/>
</dbReference>
<evidence type="ECO:0000256" key="9">
    <source>
        <dbReference type="ARBA" id="ARBA00041832"/>
    </source>
</evidence>
<dbReference type="OrthoDB" id="2919105at2759"/>
<reference evidence="22" key="1">
    <citation type="submission" date="2025-08" db="UniProtKB">
        <authorList>
            <consortium name="Ensembl"/>
        </authorList>
    </citation>
    <scope>IDENTIFICATION</scope>
</reference>
<accession>A0A3Q3LRM7</accession>
<keyword evidence="5 19" id="KW-0479">Metal-binding</keyword>
<dbReference type="GeneID" id="113128824"/>
<comment type="cofactor">
    <cofactor evidence="1">
        <name>Zn(2+)</name>
        <dbReference type="ChEBI" id="CHEBI:29105"/>
    </cofactor>
</comment>
<dbReference type="GO" id="GO:0010821">
    <property type="term" value="P:regulation of mitochondrion organization"/>
    <property type="evidence" value="ECO:0007669"/>
    <property type="project" value="UniProtKB-ARBA"/>
</dbReference>
<evidence type="ECO:0000256" key="4">
    <source>
        <dbReference type="ARBA" id="ARBA00022679"/>
    </source>
</evidence>
<evidence type="ECO:0000256" key="11">
    <source>
        <dbReference type="ARBA" id="ARBA00050163"/>
    </source>
</evidence>
<feature type="binding site" evidence="19">
    <location>
        <position position="202"/>
    </location>
    <ligand>
        <name>Zn(2+)</name>
        <dbReference type="ChEBI" id="CHEBI:29105"/>
    </ligand>
</feature>
<evidence type="ECO:0000259" key="21">
    <source>
        <dbReference type="PROSITE" id="PS50305"/>
    </source>
</evidence>
<dbReference type="Ensembl" id="ENSMAMT00000017376.2">
    <property type="protein sequence ID" value="ENSMAMP00000016918.1"/>
    <property type="gene ID" value="ENSMAMG00000011451.2"/>
</dbReference>
<keyword evidence="4" id="KW-0808">Transferase</keyword>
<dbReference type="PANTHER" id="PTHR11085">
    <property type="entry name" value="NAD-DEPENDENT PROTEIN DEACYLASE SIRTUIN-5, MITOCHONDRIAL-RELATED"/>
    <property type="match status" value="1"/>
</dbReference>
<evidence type="ECO:0000256" key="13">
    <source>
        <dbReference type="ARBA" id="ARBA00051105"/>
    </source>
</evidence>
<evidence type="ECO:0000256" key="17">
    <source>
        <dbReference type="ARBA" id="ARBA00074008"/>
    </source>
</evidence>
<comment type="catalytic activity">
    <reaction evidence="13">
        <text>N(6)-succinyl-L-lysyl-[protein] + NAD(+) + H2O = 2''-O-succinyl-ADP-D-ribose + nicotinamide + L-lysyl-[protein]</text>
        <dbReference type="Rhea" id="RHEA:47668"/>
        <dbReference type="Rhea" id="RHEA-COMP:9752"/>
        <dbReference type="Rhea" id="RHEA-COMP:11877"/>
        <dbReference type="ChEBI" id="CHEBI:15377"/>
        <dbReference type="ChEBI" id="CHEBI:17154"/>
        <dbReference type="ChEBI" id="CHEBI:29969"/>
        <dbReference type="ChEBI" id="CHEBI:57540"/>
        <dbReference type="ChEBI" id="CHEBI:87830"/>
        <dbReference type="ChEBI" id="CHEBI:87832"/>
    </reaction>
    <physiologicalReaction direction="left-to-right" evidence="13">
        <dbReference type="Rhea" id="RHEA:47669"/>
    </physiologicalReaction>
</comment>
<evidence type="ECO:0000256" key="20">
    <source>
        <dbReference type="SAM" id="MobiDB-lite"/>
    </source>
</evidence>
<evidence type="ECO:0000313" key="23">
    <source>
        <dbReference type="Proteomes" id="UP000261640"/>
    </source>
</evidence>
<keyword evidence="3" id="KW-0597">Phosphoprotein</keyword>
<evidence type="ECO:0000256" key="14">
    <source>
        <dbReference type="ARBA" id="ARBA00051399"/>
    </source>
</evidence>
<keyword evidence="7" id="KW-0520">NAD</keyword>
<dbReference type="Gene3D" id="2.20.28.200">
    <property type="match status" value="1"/>
</dbReference>
<evidence type="ECO:0000313" key="22">
    <source>
        <dbReference type="Ensembl" id="ENSMAMP00000016918.1"/>
    </source>
</evidence>
<dbReference type="InterPro" id="IPR003000">
    <property type="entry name" value="Sirtuin"/>
</dbReference>
<feature type="active site" description="Proton acceptor" evidence="19">
    <location>
        <position position="191"/>
    </location>
</feature>
<evidence type="ECO:0000256" key="18">
    <source>
        <dbReference type="ARBA" id="ARBA00075188"/>
    </source>
</evidence>
<feature type="binding site" evidence="19">
    <location>
        <position position="199"/>
    </location>
    <ligand>
        <name>Zn(2+)</name>
        <dbReference type="ChEBI" id="CHEBI:29105"/>
    </ligand>
</feature>
<protein>
    <recommendedName>
        <fullName evidence="17">NAD-dependent protein deacetylase sirtuin-7</fullName>
        <ecNumber evidence="2">2.3.1.286</ecNumber>
    </recommendedName>
    <alternativeName>
        <fullName evidence="18">NAD-dependent protein deacylase sirtuin-7</fullName>
    </alternativeName>
    <alternativeName>
        <fullName evidence="10">Regulatory protein SIR2 homolog 7</fullName>
    </alternativeName>
    <alternativeName>
        <fullName evidence="9">SIR2-like protein 7</fullName>
    </alternativeName>
</protein>
<feature type="compositionally biased region" description="Basic residues" evidence="20">
    <location>
        <begin position="396"/>
        <end position="406"/>
    </location>
</feature>
<dbReference type="GO" id="GO:0046872">
    <property type="term" value="F:metal ion binding"/>
    <property type="evidence" value="ECO:0007669"/>
    <property type="project" value="UniProtKB-KW"/>
</dbReference>
<dbReference type="EC" id="2.3.1.286" evidence="2"/>
<comment type="subunit">
    <text evidence="16">Interacts with UBTF and the RNA polymerase I complex. Interacts with components of the B-WICH complex, such as MYBBP1A, SMARCA5/SNF2H and BAZ1B/WSTF. Interacts with ELK4, leading to stabilization at target promoters for H3K18Ac deacetylation. Interacts with histone H2A and/or histone H2B. Interacts with DNMT1. Interacts with SIRT1.</text>
</comment>
<sequence>MAEEAELGVSARAERKALEKDKILQRERERRIVRLVGRLLKKPEAERSEEEAAVLQLHRDTAEELCKRQVRRNVLKRKQEEVFDDADELKCKVRQLAVAVKQAKHLVVYTGAGISTAASIPDYRGPNGVWTQLQKGRTVSSSDLSKAEPTLTHMCIKMLHKENMVKHVVSQNCDGLHLRSGLPRSALSELHGNMFIEVCTSCSPVREYVRLFDVTERTSLHRHGTGRRCSHCSSELRDTIVHFGERGTLEQPLNWKGAAEAANMADVILCLGSSLKVLKKYACLWCMNRPASKRPKLYIVNLQWTPKDDLAVLKIHGKCDDVMNLLMKELNFQIPVYNRAEDPIFSVATPLQPEELDSHTRDIIATDGLQDCSADPEGPAEEAPAVQGGWFGRGYGKGRKKKKKSA</sequence>
<dbReference type="GO" id="GO:0035861">
    <property type="term" value="C:site of double-strand break"/>
    <property type="evidence" value="ECO:0007669"/>
    <property type="project" value="UniProtKB-ARBA"/>
</dbReference>
<dbReference type="CDD" id="cd01410">
    <property type="entry name" value="SIRT7"/>
    <property type="match status" value="1"/>
</dbReference>
<evidence type="ECO:0000256" key="19">
    <source>
        <dbReference type="PROSITE-ProRule" id="PRU00236"/>
    </source>
</evidence>
<comment type="similarity">
    <text evidence="8">Belongs to the sirtuin family. Class IV subfamily.</text>
</comment>
<comment type="catalytic activity">
    <reaction evidence="12">
        <text>N(6)-decanoyl-L-lysyl-[protein] + NAD(+) + H2O = 2''-O-decanoyl-ADP-D-ribose + nicotinamide + L-lysyl-[protein]</text>
        <dbReference type="Rhea" id="RHEA:70631"/>
        <dbReference type="Rhea" id="RHEA-COMP:9752"/>
        <dbReference type="Rhea" id="RHEA-COMP:17932"/>
        <dbReference type="ChEBI" id="CHEBI:15377"/>
        <dbReference type="ChEBI" id="CHEBI:17154"/>
        <dbReference type="ChEBI" id="CHEBI:29969"/>
        <dbReference type="ChEBI" id="CHEBI:57540"/>
        <dbReference type="ChEBI" id="CHEBI:143222"/>
        <dbReference type="ChEBI" id="CHEBI:189688"/>
    </reaction>
    <physiologicalReaction direction="left-to-right" evidence="12">
        <dbReference type="Rhea" id="RHEA:70632"/>
    </physiologicalReaction>
</comment>
<dbReference type="GO" id="GO:0040029">
    <property type="term" value="P:epigenetic regulation of gene expression"/>
    <property type="evidence" value="ECO:0007669"/>
    <property type="project" value="UniProtKB-ARBA"/>
</dbReference>
<dbReference type="GO" id="GO:0140861">
    <property type="term" value="P:DNA repair-dependent chromatin remodeling"/>
    <property type="evidence" value="ECO:0007669"/>
    <property type="project" value="UniProtKB-ARBA"/>
</dbReference>
<keyword evidence="6 19" id="KW-0862">Zinc</keyword>
<dbReference type="InterPro" id="IPR029035">
    <property type="entry name" value="DHS-like_NAD/FAD-binding_dom"/>
</dbReference>
<dbReference type="InterPro" id="IPR026590">
    <property type="entry name" value="Ssirtuin_cat_dom"/>
</dbReference>
<dbReference type="GO" id="GO:0005634">
    <property type="term" value="C:nucleus"/>
    <property type="evidence" value="ECO:0007669"/>
    <property type="project" value="TreeGrafter"/>
</dbReference>
<dbReference type="GO" id="GO:0000785">
    <property type="term" value="C:chromatin"/>
    <property type="evidence" value="ECO:0007669"/>
    <property type="project" value="TreeGrafter"/>
</dbReference>
<dbReference type="SUPFAM" id="SSF52467">
    <property type="entry name" value="DHS-like NAD/FAD-binding domain"/>
    <property type="match status" value="1"/>
</dbReference>
<dbReference type="GeneTree" id="ENSGT00940000159703"/>
<evidence type="ECO:0000256" key="10">
    <source>
        <dbReference type="ARBA" id="ARBA00043038"/>
    </source>
</evidence>
<evidence type="ECO:0000256" key="1">
    <source>
        <dbReference type="ARBA" id="ARBA00001947"/>
    </source>
</evidence>